<keyword evidence="3" id="KW-0677">Repeat</keyword>
<dbReference type="SMART" id="SM00727">
    <property type="entry name" value="STI1"/>
    <property type="match status" value="2"/>
</dbReference>
<evidence type="ECO:0000256" key="2">
    <source>
        <dbReference type="ARBA" id="ARBA00022490"/>
    </source>
</evidence>
<dbReference type="InterPro" id="IPR006636">
    <property type="entry name" value="STI1_HS-bd"/>
</dbReference>
<name>K8EFJ5_9CHLO</name>
<feature type="repeat" description="TPR" evidence="5">
    <location>
        <begin position="115"/>
        <end position="148"/>
    </location>
</feature>
<evidence type="ECO:0000256" key="5">
    <source>
        <dbReference type="PROSITE-ProRule" id="PRU00339"/>
    </source>
</evidence>
<dbReference type="PANTHER" id="PTHR22904:SF533">
    <property type="entry name" value="HSP70-HSP90 ORGANIZING PROTEIN 3"/>
    <property type="match status" value="1"/>
</dbReference>
<evidence type="ECO:0000256" key="4">
    <source>
        <dbReference type="ARBA" id="ARBA00022803"/>
    </source>
</evidence>
<dbReference type="Pfam" id="PF13181">
    <property type="entry name" value="TPR_8"/>
    <property type="match status" value="2"/>
</dbReference>
<feature type="region of interest" description="Disordered" evidence="6">
    <location>
        <begin position="65"/>
        <end position="113"/>
    </location>
</feature>
<evidence type="ECO:0000256" key="3">
    <source>
        <dbReference type="ARBA" id="ARBA00022737"/>
    </source>
</evidence>
<dbReference type="EMBL" id="FO082274">
    <property type="protein sequence ID" value="CCO16791.1"/>
    <property type="molecule type" value="Genomic_DNA"/>
</dbReference>
<dbReference type="RefSeq" id="XP_007513233.1">
    <property type="nucleotide sequence ID" value="XM_007513171.1"/>
</dbReference>
<dbReference type="SUPFAM" id="SSF48452">
    <property type="entry name" value="TPR-like"/>
    <property type="match status" value="2"/>
</dbReference>
<reference evidence="8 9" key="1">
    <citation type="submission" date="2011-10" db="EMBL/GenBank/DDBJ databases">
        <authorList>
            <person name="Genoscope - CEA"/>
        </authorList>
    </citation>
    <scope>NUCLEOTIDE SEQUENCE [LARGE SCALE GENOMIC DNA]</scope>
    <source>
        <strain evidence="8 9">RCC 1105</strain>
    </source>
</reference>
<dbReference type="Pfam" id="PF13432">
    <property type="entry name" value="TPR_16"/>
    <property type="match status" value="1"/>
</dbReference>
<sequence>MFSDPQLLGKLATNPKTRAYLQQPDFMKMFAEIQKDSNALQKHMNDPRVMDLLSVALGVNVMGGEDFQNQNQAPPAQQQQQQTRAPEPAKPKTTKTPEEIKKEEEAKLPENKRKALKLKEEGNAFYKKREFDDAVKKYEEAIESDPTDPTYINNRAAVRFEQGEFDKCIEDCEKSIEVGRENRSDYRIIAKAMARKASAYEKMDNLTGAIEWYQRSLTEHREASTLNKLNSCEKKLKDKETQEYLNPELGEKARDEGNELFKNQDFPNAVAKYTEAIKRNPNDHKSYSNRSACYTKLAAFNEALKDAEKCIEIDPTFVKGYSRKGHVEFFTKQYDKALETYQAGLNIDPANEELKDGARRCVMEQNKAASGMLTEEELKARQESAMKDPEIQNILADPVMNQVLRDMSENPKAAMEHQKNPMIMAKVRKLINAGIVQTR</sequence>
<evidence type="ECO:0000313" key="8">
    <source>
        <dbReference type="EMBL" id="CCO16791.1"/>
    </source>
</evidence>
<keyword evidence="9" id="KW-1185">Reference proteome</keyword>
<dbReference type="KEGG" id="bpg:Bathy05g00560"/>
<comment type="subcellular location">
    <subcellularLocation>
        <location evidence="1">Cytoplasm</location>
    </subcellularLocation>
</comment>
<dbReference type="Pfam" id="PF13414">
    <property type="entry name" value="TPR_11"/>
    <property type="match status" value="1"/>
</dbReference>
<organism evidence="8 9">
    <name type="scientific">Bathycoccus prasinos</name>
    <dbReference type="NCBI Taxonomy" id="41875"/>
    <lineage>
        <taxon>Eukaryota</taxon>
        <taxon>Viridiplantae</taxon>
        <taxon>Chlorophyta</taxon>
        <taxon>Mamiellophyceae</taxon>
        <taxon>Mamiellales</taxon>
        <taxon>Bathycoccaceae</taxon>
        <taxon>Bathycoccus</taxon>
    </lineage>
</organism>
<dbReference type="GO" id="GO:0051879">
    <property type="term" value="F:Hsp90 protein binding"/>
    <property type="evidence" value="ECO:0007669"/>
    <property type="project" value="TreeGrafter"/>
</dbReference>
<dbReference type="FunFam" id="1.10.260.100:FF:000002">
    <property type="entry name" value="Stress-induced-phosphoprotein 1 (Hsp70/Hsp90-organizing)"/>
    <property type="match status" value="1"/>
</dbReference>
<feature type="repeat" description="TPR" evidence="5">
    <location>
        <begin position="318"/>
        <end position="351"/>
    </location>
</feature>
<feature type="compositionally biased region" description="Low complexity" evidence="6">
    <location>
        <begin position="68"/>
        <end position="86"/>
    </location>
</feature>
<dbReference type="eggNOG" id="KOG0548">
    <property type="taxonomic scope" value="Eukaryota"/>
</dbReference>
<dbReference type="FunFam" id="1.25.40.10:FF:000027">
    <property type="entry name" value="stress-induced-phosphoprotein 1 isoform X1"/>
    <property type="match status" value="1"/>
</dbReference>
<dbReference type="Proteomes" id="UP000198341">
    <property type="component" value="Chromosome 5"/>
</dbReference>
<dbReference type="PROSITE" id="PS50005">
    <property type="entry name" value="TPR"/>
    <property type="match status" value="4"/>
</dbReference>
<evidence type="ECO:0000313" key="9">
    <source>
        <dbReference type="Proteomes" id="UP000198341"/>
    </source>
</evidence>
<dbReference type="SMART" id="SM00028">
    <property type="entry name" value="TPR"/>
    <property type="match status" value="6"/>
</dbReference>
<gene>
    <name evidence="8" type="ORF">Bathy05g00560</name>
</gene>
<dbReference type="GO" id="GO:0005737">
    <property type="term" value="C:cytoplasm"/>
    <property type="evidence" value="ECO:0007669"/>
    <property type="project" value="UniProtKB-SubCell"/>
</dbReference>
<feature type="domain" description="STI1" evidence="7">
    <location>
        <begin position="14"/>
        <end position="53"/>
    </location>
</feature>
<dbReference type="PANTHER" id="PTHR22904">
    <property type="entry name" value="TPR REPEAT CONTAINING PROTEIN"/>
    <property type="match status" value="1"/>
</dbReference>
<dbReference type="Gene3D" id="1.10.260.100">
    <property type="match status" value="2"/>
</dbReference>
<dbReference type="AlphaFoldDB" id="K8EFJ5"/>
<protein>
    <recommendedName>
        <fullName evidence="7">STI1 domain-containing protein</fullName>
    </recommendedName>
</protein>
<dbReference type="STRING" id="41875.K8EFJ5"/>
<dbReference type="Gene3D" id="1.25.40.10">
    <property type="entry name" value="Tetratricopeptide repeat domain"/>
    <property type="match status" value="2"/>
</dbReference>
<keyword evidence="4 5" id="KW-0802">TPR repeat</keyword>
<evidence type="ECO:0000259" key="7">
    <source>
        <dbReference type="SMART" id="SM00727"/>
    </source>
</evidence>
<keyword evidence="2" id="KW-0963">Cytoplasm</keyword>
<feature type="repeat" description="TPR" evidence="5">
    <location>
        <begin position="284"/>
        <end position="317"/>
    </location>
</feature>
<dbReference type="FunFam" id="1.10.260.100:FF:000004">
    <property type="entry name" value="Putative stress-induced-phosphoprotein 1"/>
    <property type="match status" value="1"/>
</dbReference>
<feature type="compositionally biased region" description="Basic and acidic residues" evidence="6">
    <location>
        <begin position="87"/>
        <end position="113"/>
    </location>
</feature>
<accession>K8EFJ5</accession>
<dbReference type="Pfam" id="PF17830">
    <property type="entry name" value="STI1-HOP_DP"/>
    <property type="match status" value="2"/>
</dbReference>
<dbReference type="GeneID" id="19015560"/>
<dbReference type="InterPro" id="IPR019734">
    <property type="entry name" value="TPR_rpt"/>
</dbReference>
<dbReference type="OrthoDB" id="495280at2759"/>
<proteinExistence type="predicted"/>
<dbReference type="FunFam" id="1.25.40.10:FF:000010">
    <property type="entry name" value="Stress-induced phosphoprotein 1"/>
    <property type="match status" value="1"/>
</dbReference>
<feature type="repeat" description="TPR" evidence="5">
    <location>
        <begin position="250"/>
        <end position="283"/>
    </location>
</feature>
<evidence type="ECO:0000256" key="6">
    <source>
        <dbReference type="SAM" id="MobiDB-lite"/>
    </source>
</evidence>
<dbReference type="InterPro" id="IPR041243">
    <property type="entry name" value="STI1/HOP_DP"/>
</dbReference>
<dbReference type="InterPro" id="IPR011990">
    <property type="entry name" value="TPR-like_helical_dom_sf"/>
</dbReference>
<evidence type="ECO:0000256" key="1">
    <source>
        <dbReference type="ARBA" id="ARBA00004496"/>
    </source>
</evidence>
<feature type="domain" description="STI1" evidence="7">
    <location>
        <begin position="388"/>
        <end position="427"/>
    </location>
</feature>